<keyword evidence="1" id="KW-0812">Transmembrane</keyword>
<dbReference type="RefSeq" id="WP_218445826.1">
    <property type="nucleotide sequence ID" value="NZ_JAGSPA010000003.1"/>
</dbReference>
<dbReference type="Pfam" id="PF19883">
    <property type="entry name" value="DUF6356"/>
    <property type="match status" value="1"/>
</dbReference>
<comment type="caution">
    <text evidence="2">The sequence shown here is derived from an EMBL/GenBank/DDBJ whole genome shotgun (WGS) entry which is preliminary data.</text>
</comment>
<gene>
    <name evidence="2" type="ORF">KCG44_09335</name>
</gene>
<sequence length="78" mass="8826">MQRLFTQHPKEVGESYGEHMMAAFSFGGTMFLTSIACLLHGIFPFLFTRTGSRCVTNLHDRMVVNRSRVTNTQNISAE</sequence>
<name>A0ABS6SF13_9SPHN</name>
<feature type="transmembrane region" description="Helical" evidence="1">
    <location>
        <begin position="20"/>
        <end position="43"/>
    </location>
</feature>
<keyword evidence="1" id="KW-0472">Membrane</keyword>
<keyword evidence="3" id="KW-1185">Reference proteome</keyword>
<keyword evidence="1" id="KW-1133">Transmembrane helix</keyword>
<protein>
    <recommendedName>
        <fullName evidence="4">Capsule biosynthesis protein</fullName>
    </recommendedName>
</protein>
<reference evidence="2 3" key="1">
    <citation type="submission" date="2021-04" db="EMBL/GenBank/DDBJ databases">
        <authorList>
            <person name="Pira H."/>
            <person name="Risdian C."/>
            <person name="Wink J."/>
        </authorList>
    </citation>
    <scope>NUCLEOTIDE SEQUENCE [LARGE SCALE GENOMIC DNA]</scope>
    <source>
        <strain evidence="2 3">WHA3</strain>
    </source>
</reference>
<evidence type="ECO:0000313" key="2">
    <source>
        <dbReference type="EMBL" id="MBV7256984.1"/>
    </source>
</evidence>
<evidence type="ECO:0000313" key="3">
    <source>
        <dbReference type="Proteomes" id="UP000722336"/>
    </source>
</evidence>
<dbReference type="EMBL" id="JAGSPA010000003">
    <property type="protein sequence ID" value="MBV7256984.1"/>
    <property type="molecule type" value="Genomic_DNA"/>
</dbReference>
<organism evidence="2 3">
    <name type="scientific">Pacificimonas pallii</name>
    <dbReference type="NCBI Taxonomy" id="2827236"/>
    <lineage>
        <taxon>Bacteria</taxon>
        <taxon>Pseudomonadati</taxon>
        <taxon>Pseudomonadota</taxon>
        <taxon>Alphaproteobacteria</taxon>
        <taxon>Sphingomonadales</taxon>
        <taxon>Sphingosinicellaceae</taxon>
        <taxon>Pacificimonas</taxon>
    </lineage>
</organism>
<proteinExistence type="predicted"/>
<evidence type="ECO:0000256" key="1">
    <source>
        <dbReference type="SAM" id="Phobius"/>
    </source>
</evidence>
<accession>A0ABS6SF13</accession>
<dbReference type="Proteomes" id="UP000722336">
    <property type="component" value="Unassembled WGS sequence"/>
</dbReference>
<dbReference type="InterPro" id="IPR045936">
    <property type="entry name" value="DUF6356"/>
</dbReference>
<evidence type="ECO:0008006" key="4">
    <source>
        <dbReference type="Google" id="ProtNLM"/>
    </source>
</evidence>